<dbReference type="InterPro" id="IPR024474">
    <property type="entry name" value="Znf_dom_IS66"/>
</dbReference>
<feature type="compositionally biased region" description="Pro residues" evidence="1">
    <location>
        <begin position="86"/>
        <end position="98"/>
    </location>
</feature>
<dbReference type="Pfam" id="PF03050">
    <property type="entry name" value="DDE_Tnp_IS66"/>
    <property type="match status" value="1"/>
</dbReference>
<dbReference type="EMBL" id="LR134117">
    <property type="protein sequence ID" value="VDZ65996.1"/>
    <property type="molecule type" value="Genomic_DNA"/>
</dbReference>
<dbReference type="Proteomes" id="UP000281391">
    <property type="component" value="Chromosome"/>
</dbReference>
<sequence>MDIDALFTTQDPHELRVRALALLEAQAHYIQALEDALKAGRRWRFGRKSEAFQGEQRSLAEEDVDADTADLEQQLAAVLPAGKVPPATPPKRQPLPPELPRETVRLDLSSPDCLDCGHALRPLRDEVSERLEYIPARVVVHRTVRPHYSCPCCETVHAVPLPLQLIEKGQPGPGLLAQVTVAKCSDHLPLYRQQKIYLRHGIDIPCSTLAGWFGAVGAALKPLADALRQDLLQQAVLQADETPLLLLNPEKGHSQKGYLWAYVSAAGADRAVVVYDCQPGRSGTYASTMLDSWQGTLVVDGYAGYRALFGEGRVKEAGCWAHVRRKFFDQHKANGSPVAEIALATIRELYKLERRIKQRPAEQRRRWRQRYAKPRLKAFESWLQLKQQKTAPNSGIRKAIDYALKRWRRCWCTWRMVEYR</sequence>
<dbReference type="KEGG" id="sof:NCTC11214_05753"/>
<evidence type="ECO:0000313" key="6">
    <source>
        <dbReference type="Proteomes" id="UP000281391"/>
    </source>
</evidence>
<reference evidence="5 6" key="1">
    <citation type="submission" date="2018-12" db="EMBL/GenBank/DDBJ databases">
        <authorList>
            <consortium name="Pathogen Informatics"/>
        </authorList>
    </citation>
    <scope>NUCLEOTIDE SEQUENCE [LARGE SCALE GENOMIC DNA]</scope>
    <source>
        <strain evidence="5 6">NCTC11214</strain>
    </source>
</reference>
<dbReference type="InterPro" id="IPR024463">
    <property type="entry name" value="Transposase_TnpC_homeodom"/>
</dbReference>
<organism evidence="5 6">
    <name type="scientific">Serratia odorifera</name>
    <dbReference type="NCBI Taxonomy" id="618"/>
    <lineage>
        <taxon>Bacteria</taxon>
        <taxon>Pseudomonadati</taxon>
        <taxon>Pseudomonadota</taxon>
        <taxon>Gammaproteobacteria</taxon>
        <taxon>Enterobacterales</taxon>
        <taxon>Yersiniaceae</taxon>
        <taxon>Serratia</taxon>
    </lineage>
</organism>
<evidence type="ECO:0000259" key="3">
    <source>
        <dbReference type="Pfam" id="PF13005"/>
    </source>
</evidence>
<gene>
    <name evidence="5" type="ORF">NCTC11214_05753</name>
</gene>
<feature type="region of interest" description="Disordered" evidence="1">
    <location>
        <begin position="79"/>
        <end position="98"/>
    </location>
</feature>
<evidence type="ECO:0000259" key="4">
    <source>
        <dbReference type="Pfam" id="PF13007"/>
    </source>
</evidence>
<dbReference type="InterPro" id="IPR052344">
    <property type="entry name" value="Transposase-related"/>
</dbReference>
<feature type="domain" description="Transposase IS66 zinc-finger binding" evidence="3">
    <location>
        <begin position="113"/>
        <end position="154"/>
    </location>
</feature>
<feature type="domain" description="Transposase IS66 central" evidence="2">
    <location>
        <begin position="168"/>
        <end position="409"/>
    </location>
</feature>
<dbReference type="PANTHER" id="PTHR33678">
    <property type="entry name" value="BLL1576 PROTEIN"/>
    <property type="match status" value="1"/>
</dbReference>
<feature type="domain" description="Transposase TnpC homeodomain" evidence="4">
    <location>
        <begin position="33"/>
        <end position="104"/>
    </location>
</feature>
<name>A0A447L372_SEROD</name>
<dbReference type="AlphaFoldDB" id="A0A447L372"/>
<dbReference type="NCBIfam" id="NF033517">
    <property type="entry name" value="transpos_IS66"/>
    <property type="match status" value="1"/>
</dbReference>
<accession>A0A447L372</accession>
<dbReference type="InterPro" id="IPR004291">
    <property type="entry name" value="Transposase_IS66_central"/>
</dbReference>
<dbReference type="PANTHER" id="PTHR33678:SF1">
    <property type="entry name" value="BLL1576 PROTEIN"/>
    <property type="match status" value="1"/>
</dbReference>
<proteinExistence type="predicted"/>
<protein>
    <submittedName>
        <fullName evidence="5">Transposase and inactivated derivatives</fullName>
    </submittedName>
</protein>
<evidence type="ECO:0000313" key="5">
    <source>
        <dbReference type="EMBL" id="VDZ65996.1"/>
    </source>
</evidence>
<evidence type="ECO:0000256" key="1">
    <source>
        <dbReference type="SAM" id="MobiDB-lite"/>
    </source>
</evidence>
<dbReference type="Pfam" id="PF13007">
    <property type="entry name" value="LZ_Tnp_IS66"/>
    <property type="match status" value="1"/>
</dbReference>
<evidence type="ECO:0000259" key="2">
    <source>
        <dbReference type="Pfam" id="PF03050"/>
    </source>
</evidence>
<dbReference type="Pfam" id="PF13005">
    <property type="entry name" value="zf-IS66"/>
    <property type="match status" value="1"/>
</dbReference>